<feature type="repeat" description="TPR" evidence="3">
    <location>
        <begin position="759"/>
        <end position="792"/>
    </location>
</feature>
<dbReference type="SMART" id="SM00028">
    <property type="entry name" value="TPR"/>
    <property type="match status" value="10"/>
</dbReference>
<evidence type="ECO:0000256" key="3">
    <source>
        <dbReference type="PROSITE-ProRule" id="PRU00339"/>
    </source>
</evidence>
<accession>A0A8C4S6I3</accession>
<dbReference type="Ensembl" id="ENSECRT00000012354.1">
    <property type="protein sequence ID" value="ENSECRP00000012156.1"/>
    <property type="gene ID" value="ENSECRG00000008067.1"/>
</dbReference>
<evidence type="ECO:0000256" key="1">
    <source>
        <dbReference type="ARBA" id="ARBA00022737"/>
    </source>
</evidence>
<dbReference type="FunFam" id="1.25.40.10:FF:000546">
    <property type="entry name" value="Tetratricopeptide repeat domain 37"/>
    <property type="match status" value="1"/>
</dbReference>
<dbReference type="InterPro" id="IPR039226">
    <property type="entry name" value="Ski3/TTC37"/>
</dbReference>
<dbReference type="InterPro" id="IPR019734">
    <property type="entry name" value="TPR_rpt"/>
</dbReference>
<dbReference type="PANTHER" id="PTHR15704">
    <property type="entry name" value="SUPERKILLER 3 PROTEIN-RELATED"/>
    <property type="match status" value="1"/>
</dbReference>
<dbReference type="Proteomes" id="UP000694620">
    <property type="component" value="Chromosome 7"/>
</dbReference>
<dbReference type="Pfam" id="PF13181">
    <property type="entry name" value="TPR_8"/>
    <property type="match status" value="3"/>
</dbReference>
<dbReference type="PROSITE" id="PS50005">
    <property type="entry name" value="TPR"/>
    <property type="match status" value="5"/>
</dbReference>
<dbReference type="SUPFAM" id="SSF48452">
    <property type="entry name" value="TPR-like"/>
    <property type="match status" value="7"/>
</dbReference>
<organism evidence="4 5">
    <name type="scientific">Erpetoichthys calabaricus</name>
    <name type="common">Rope fish</name>
    <name type="synonym">Calamoichthys calabaricus</name>
    <dbReference type="NCBI Taxonomy" id="27687"/>
    <lineage>
        <taxon>Eukaryota</taxon>
        <taxon>Metazoa</taxon>
        <taxon>Chordata</taxon>
        <taxon>Craniata</taxon>
        <taxon>Vertebrata</taxon>
        <taxon>Euteleostomi</taxon>
        <taxon>Actinopterygii</taxon>
        <taxon>Polypteriformes</taxon>
        <taxon>Polypteridae</taxon>
        <taxon>Erpetoichthys</taxon>
    </lineage>
</organism>
<evidence type="ECO:0000313" key="4">
    <source>
        <dbReference type="Ensembl" id="ENSECRP00000012156.1"/>
    </source>
</evidence>
<protein>
    <submittedName>
        <fullName evidence="4">SKI3 subunit of superkiller complex</fullName>
    </submittedName>
</protein>
<reference evidence="4" key="1">
    <citation type="submission" date="2021-06" db="EMBL/GenBank/DDBJ databases">
        <authorList>
            <consortium name="Wellcome Sanger Institute Data Sharing"/>
        </authorList>
    </citation>
    <scope>NUCLEOTIDE SEQUENCE [LARGE SCALE GENOMIC DNA]</scope>
</reference>
<feature type="repeat" description="TPR" evidence="3">
    <location>
        <begin position="319"/>
        <end position="352"/>
    </location>
</feature>
<dbReference type="Pfam" id="PF13432">
    <property type="entry name" value="TPR_16"/>
    <property type="match status" value="1"/>
</dbReference>
<reference evidence="4" key="3">
    <citation type="submission" date="2025-09" db="UniProtKB">
        <authorList>
            <consortium name="Ensembl"/>
        </authorList>
    </citation>
    <scope>IDENTIFICATION</scope>
</reference>
<keyword evidence="2 3" id="KW-0802">TPR repeat</keyword>
<feature type="repeat" description="TPR" evidence="3">
    <location>
        <begin position="40"/>
        <end position="73"/>
    </location>
</feature>
<proteinExistence type="predicted"/>
<dbReference type="PROSITE" id="PS50293">
    <property type="entry name" value="TPR_REGION"/>
    <property type="match status" value="1"/>
</dbReference>
<dbReference type="GO" id="GO:0055087">
    <property type="term" value="C:Ski complex"/>
    <property type="evidence" value="ECO:0007669"/>
    <property type="project" value="InterPro"/>
</dbReference>
<dbReference type="Pfam" id="PF00515">
    <property type="entry name" value="TPR_1"/>
    <property type="match status" value="1"/>
</dbReference>
<sequence>MSSKEVKSALKSAREAIKNKEFKDALKHCKAALKIEKNNYNAWVFIGLAAAELEQPEQAQTAYKKAAELEPNQLLAWQGLTNLYEKSNQTDFKEELPEMYLKLMEFYESTEKQKWYEVCKKLVELYYQKQKHLEVARAWNKLIKLKQEENVEKEELYQLWIQMIKLLGDGQESQDNEIQQQLLGAFENALNLTFKIPSEDHQRLSTEYITYLSKLPHEEVKLKAACESMVCLYPSLTFPLEFLSLHFIDKGNYDEDAVNCYSRLLEMDSSSGPGHIGIGIKAFKENNYQQASDSLIVGKLTFCCYIMTASLLVSHPDIAEVYALRGNIHFQQQEYQLAEKQFQKAIQLDPSSGNYHYFLGMVYWYMGEETRRDKTKAQTHLLKAAKLDAYLGPVFRYLGHFYRDIAADKVRARGCYKKAFEIDRHDAESGAAAVDLSMELDDMNSALAILKSVTEHASAGTAKWAWLRRGLYYLKINQYTQAIADLQAALRADPKDSVCWECIGEAYLNRRGFTAALKSFTKANELNPESIYNIYQIAAIKQTLGKCKEAANEYMQIIKRKEDYVPALKGLGECYLSMAQSALKDYLDGRAVCYLEKAMQYISRAVQHRPDLSCLWKLLGDICTQIHVVSPTRGNLKMPPLPNTSNSNKQVQNLNKIQILKMGGRFYGRALKLLPESANIWCDLGINYYRQAQCVFINLGENGINEILEKSLQCLKKSVMLDSGNHYYWNALGVIAMYKFYNFAKNALLAVIYFCFQNVVAWTNLGVLYQKHENIELAHKAFKVAQSLEPSYVRCWIGQALIAEAVGSYETMDLFRHTTELSVHTEGVKGYAHWVCSTLLDKSNRNSELYLYNIVQMNAISSAQVALTKYTERIQIDAAAFTMLGYLNEHLNLKQQAVKAYQSAFQILQTTGETEKLIFALRNYGRSLSTIGHYNQAIQAYTSTQLSDLDDITGLALAYFKSGLLQESITVYEKALMLAKTEKEKAYILVSLALLEHKQKKVDGAKTLLFKCSMLKEPAIESLLSLCALGLVNRDATLATAALNEINKRVNQKDAVYDRCLLLCAIFALQGNNAGVQKQLAKAVHSHPGDPMLWSLLSRVVPQYYPKNSKGGIVAGSVACHFSLTHGKKALLYSGVNQLAAGVHSGKSQSNNALKTIQKVALLCPGNTQPLIISKNTLVASSSLNQELDQWSVCQAISGLKQAGQNSEAESLCSKVLSIQPEQPPLYLLLRQIQCEQLLHLQKKLPEVVLEELKKAVMSNFASVSAWHWLADVYKSQGLMVAAVMCYRQSLQVASQQGNDSGKLSSLLRLALLGLSLCMAHISDTEWKDLVQEATGEAMKIAYSPLAVLIQALLQFCIKMGARETRRLLERVVYQPGCPDSIVSVARWYLLRHLHAKNDEQLIDTLLDHARDHSDSRLDAFYKKLCSSS</sequence>
<dbReference type="GeneTree" id="ENSGT00390000016407"/>
<feature type="repeat" description="TPR" evidence="3">
    <location>
        <begin position="497"/>
        <end position="530"/>
    </location>
</feature>
<evidence type="ECO:0000313" key="5">
    <source>
        <dbReference type="Proteomes" id="UP000694620"/>
    </source>
</evidence>
<keyword evidence="1" id="KW-0677">Repeat</keyword>
<reference evidence="4" key="2">
    <citation type="submission" date="2025-08" db="UniProtKB">
        <authorList>
            <consortium name="Ensembl"/>
        </authorList>
    </citation>
    <scope>IDENTIFICATION</scope>
</reference>
<dbReference type="Gene3D" id="1.25.40.10">
    <property type="entry name" value="Tetratricopeptide repeat domain"/>
    <property type="match status" value="7"/>
</dbReference>
<dbReference type="GO" id="GO:0006401">
    <property type="term" value="P:RNA catabolic process"/>
    <property type="evidence" value="ECO:0007669"/>
    <property type="project" value="InterPro"/>
</dbReference>
<dbReference type="InterPro" id="IPR011990">
    <property type="entry name" value="TPR-like_helical_dom_sf"/>
</dbReference>
<name>A0A8C4S6I3_ERPCA</name>
<keyword evidence="5" id="KW-1185">Reference proteome</keyword>
<evidence type="ECO:0000256" key="2">
    <source>
        <dbReference type="ARBA" id="ARBA00022803"/>
    </source>
</evidence>
<feature type="repeat" description="TPR" evidence="3">
    <location>
        <begin position="463"/>
        <end position="496"/>
    </location>
</feature>
<gene>
    <name evidence="4" type="primary">SKIC3</name>
    <name evidence="4" type="synonym">skic3</name>
</gene>
<dbReference type="PANTHER" id="PTHR15704:SF7">
    <property type="entry name" value="SUPERKILLER COMPLEX PROTEIN 3"/>
    <property type="match status" value="1"/>
</dbReference>